<organism evidence="3 4">
    <name type="scientific">Luedemannella flava</name>
    <dbReference type="NCBI Taxonomy" id="349316"/>
    <lineage>
        <taxon>Bacteria</taxon>
        <taxon>Bacillati</taxon>
        <taxon>Actinomycetota</taxon>
        <taxon>Actinomycetes</taxon>
        <taxon>Micromonosporales</taxon>
        <taxon>Micromonosporaceae</taxon>
        <taxon>Luedemannella</taxon>
    </lineage>
</organism>
<dbReference type="InterPro" id="IPR016188">
    <property type="entry name" value="PurM-like_N"/>
</dbReference>
<dbReference type="NCBIfam" id="NF004351">
    <property type="entry name" value="PRK05731.1-4"/>
    <property type="match status" value="1"/>
</dbReference>
<dbReference type="InterPro" id="IPR006283">
    <property type="entry name" value="ThiL-like"/>
</dbReference>
<keyword evidence="1" id="KW-0808">Transferase</keyword>
<dbReference type="Gene3D" id="3.30.1330.10">
    <property type="entry name" value="PurM-like, N-terminal domain"/>
    <property type="match status" value="1"/>
</dbReference>
<reference evidence="4" key="1">
    <citation type="journal article" date="2019" name="Int. J. Syst. Evol. Microbiol.">
        <title>The Global Catalogue of Microorganisms (GCM) 10K type strain sequencing project: providing services to taxonomists for standard genome sequencing and annotation.</title>
        <authorList>
            <consortium name="The Broad Institute Genomics Platform"/>
            <consortium name="The Broad Institute Genome Sequencing Center for Infectious Disease"/>
            <person name="Wu L."/>
            <person name="Ma J."/>
        </authorList>
    </citation>
    <scope>NUCLEOTIDE SEQUENCE [LARGE SCALE GENOMIC DNA]</scope>
    <source>
        <strain evidence="4">JCM 13250</strain>
    </source>
</reference>
<feature type="binding site" evidence="1">
    <location>
        <position position="47"/>
    </location>
    <ligand>
        <name>Mg(2+)</name>
        <dbReference type="ChEBI" id="CHEBI:18420"/>
        <label>1</label>
    </ligand>
</feature>
<feature type="binding site" evidence="1">
    <location>
        <position position="77"/>
    </location>
    <ligand>
        <name>Mg(2+)</name>
        <dbReference type="ChEBI" id="CHEBI:18420"/>
        <label>2</label>
    </ligand>
</feature>
<dbReference type="NCBIfam" id="TIGR01379">
    <property type="entry name" value="thiL"/>
    <property type="match status" value="1"/>
</dbReference>
<feature type="binding site" evidence="1">
    <location>
        <begin position="124"/>
        <end position="125"/>
    </location>
    <ligand>
        <name>ATP</name>
        <dbReference type="ChEBI" id="CHEBI:30616"/>
    </ligand>
</feature>
<dbReference type="Pfam" id="PF00586">
    <property type="entry name" value="AIRS"/>
    <property type="match status" value="1"/>
</dbReference>
<comment type="miscellaneous">
    <text evidence="1">Reaction mechanism of ThiL seems to utilize a direct, inline transfer of the gamma-phosphate of ATP to TMP rather than a phosphorylated enzyme intermediate.</text>
</comment>
<dbReference type="RefSeq" id="WP_344136197.1">
    <property type="nucleotide sequence ID" value="NZ_BAAALT010000178.1"/>
</dbReference>
<dbReference type="Proteomes" id="UP001500218">
    <property type="component" value="Unassembled WGS sequence"/>
</dbReference>
<accession>A0ABP4YN02</accession>
<keyword evidence="1" id="KW-0547">Nucleotide-binding</keyword>
<keyword evidence="1" id="KW-0784">Thiamine biosynthesis</keyword>
<protein>
    <recommendedName>
        <fullName evidence="1">Thiamine-monophosphate kinase</fullName>
        <shortName evidence="1">TMP kinase</shortName>
        <shortName evidence="1">Thiamine-phosphate kinase</shortName>
        <ecNumber evidence="1">2.7.4.16</ecNumber>
    </recommendedName>
</protein>
<feature type="binding site" evidence="1">
    <location>
        <position position="77"/>
    </location>
    <ligand>
        <name>Mg(2+)</name>
        <dbReference type="ChEBI" id="CHEBI:18420"/>
        <label>3</label>
    </ligand>
</feature>
<dbReference type="Gene3D" id="3.90.650.10">
    <property type="entry name" value="PurM-like C-terminal domain"/>
    <property type="match status" value="1"/>
</dbReference>
<keyword evidence="1" id="KW-0479">Metal-binding</keyword>
<feature type="binding site" evidence="1">
    <location>
        <position position="265"/>
    </location>
    <ligand>
        <name>substrate</name>
    </ligand>
</feature>
<evidence type="ECO:0000256" key="1">
    <source>
        <dbReference type="HAMAP-Rule" id="MF_02128"/>
    </source>
</evidence>
<gene>
    <name evidence="1" type="primary">thiL</name>
    <name evidence="3" type="ORF">GCM10009682_46430</name>
</gene>
<feature type="domain" description="PurM-like N-terminal" evidence="2">
    <location>
        <begin position="30"/>
        <end position="140"/>
    </location>
</feature>
<comment type="caution">
    <text evidence="3">The sequence shown here is derived from an EMBL/GenBank/DDBJ whole genome shotgun (WGS) entry which is preliminary data.</text>
</comment>
<name>A0ABP4YN02_9ACTN</name>
<proteinExistence type="inferred from homology"/>
<feature type="binding site" evidence="1">
    <location>
        <position position="215"/>
    </location>
    <ligand>
        <name>Mg(2+)</name>
        <dbReference type="ChEBI" id="CHEBI:18420"/>
        <label>5</label>
    </ligand>
</feature>
<comment type="pathway">
    <text evidence="1">Cofactor biosynthesis; thiamine diphosphate biosynthesis; thiamine diphosphate from thiamine phosphate: step 1/1.</text>
</comment>
<evidence type="ECO:0000313" key="3">
    <source>
        <dbReference type="EMBL" id="GAA1820990.1"/>
    </source>
</evidence>
<evidence type="ECO:0000313" key="4">
    <source>
        <dbReference type="Proteomes" id="UP001500218"/>
    </source>
</evidence>
<feature type="binding site" evidence="1">
    <location>
        <position position="214"/>
    </location>
    <ligand>
        <name>ATP</name>
        <dbReference type="ChEBI" id="CHEBI:30616"/>
    </ligand>
</feature>
<keyword evidence="1" id="KW-0067">ATP-binding</keyword>
<feature type="binding site" evidence="1">
    <location>
        <position position="48"/>
    </location>
    <ligand>
        <name>Mg(2+)</name>
        <dbReference type="ChEBI" id="CHEBI:18420"/>
        <label>1</label>
    </ligand>
</feature>
<dbReference type="CDD" id="cd02194">
    <property type="entry name" value="ThiL"/>
    <property type="match status" value="1"/>
</dbReference>
<feature type="binding site" evidence="1">
    <location>
        <position position="309"/>
    </location>
    <ligand>
        <name>substrate</name>
    </ligand>
</feature>
<dbReference type="PANTHER" id="PTHR30270:SF0">
    <property type="entry name" value="THIAMINE-MONOPHOSPHATE KINASE"/>
    <property type="match status" value="1"/>
</dbReference>
<feature type="binding site" evidence="1">
    <location>
        <position position="150"/>
    </location>
    <ligand>
        <name>ATP</name>
        <dbReference type="ChEBI" id="CHEBI:30616"/>
    </ligand>
</feature>
<dbReference type="EC" id="2.7.4.16" evidence="1"/>
<keyword evidence="1 3" id="KW-0418">Kinase</keyword>
<dbReference type="SUPFAM" id="SSF56042">
    <property type="entry name" value="PurM C-terminal domain-like"/>
    <property type="match status" value="1"/>
</dbReference>
<comment type="similarity">
    <text evidence="1">Belongs to the thiamine-monophosphate kinase family.</text>
</comment>
<sequence length="313" mass="31855">MSVASAGEFGLIARVTARLAGAPTTLLGPGDDAALVAAPDGRVVACTDVLVEGRHFRRDWSSAVEVGHRAAAANLADVAAMGGVATALLVGLCTPPDLDVRWAEELADGLAAECELVGAAVVGGDISASPVLTIAVTALGDLGGRPPVRRDGACPGDLVALAGRIGYAAAGCTVLSRGFRSPKALVEAYRRPQVPYWAGPAAAALGATSMIDVSDGLLQDLGHVSRASGVAIDVKRDAFEVPAAMRDAASALGVDPYTWVLAGGDDHPLVATFPPGTPLDEDWLVIGAVREGEGVTVNGRAFLDAPLGWDHFR</sequence>
<feature type="binding site" evidence="1">
    <location>
        <position position="48"/>
    </location>
    <ligand>
        <name>Mg(2+)</name>
        <dbReference type="ChEBI" id="CHEBI:18420"/>
        <label>2</label>
    </ligand>
</feature>
<comment type="caution">
    <text evidence="1">Lacks conserved residue(s) required for the propagation of feature annotation.</text>
</comment>
<feature type="binding site" evidence="1">
    <location>
        <position position="212"/>
    </location>
    <ligand>
        <name>Mg(2+)</name>
        <dbReference type="ChEBI" id="CHEBI:18420"/>
        <label>3</label>
    </ligand>
</feature>
<dbReference type="PIRSF" id="PIRSF005303">
    <property type="entry name" value="Thiam_monoph_kin"/>
    <property type="match status" value="1"/>
</dbReference>
<evidence type="ECO:0000259" key="2">
    <source>
        <dbReference type="Pfam" id="PF00586"/>
    </source>
</evidence>
<dbReference type="PANTHER" id="PTHR30270">
    <property type="entry name" value="THIAMINE-MONOPHOSPHATE KINASE"/>
    <property type="match status" value="1"/>
</dbReference>
<feature type="binding site" evidence="1">
    <location>
        <position position="55"/>
    </location>
    <ligand>
        <name>substrate</name>
    </ligand>
</feature>
<feature type="binding site" evidence="1">
    <location>
        <position position="125"/>
    </location>
    <ligand>
        <name>Mg(2+)</name>
        <dbReference type="ChEBI" id="CHEBI:18420"/>
        <label>1</label>
    </ligand>
</feature>
<keyword evidence="4" id="KW-1185">Reference proteome</keyword>
<dbReference type="SUPFAM" id="SSF55326">
    <property type="entry name" value="PurM N-terminal domain-like"/>
    <property type="match status" value="1"/>
</dbReference>
<comment type="catalytic activity">
    <reaction evidence="1">
        <text>thiamine phosphate + ATP = thiamine diphosphate + ADP</text>
        <dbReference type="Rhea" id="RHEA:15913"/>
        <dbReference type="ChEBI" id="CHEBI:30616"/>
        <dbReference type="ChEBI" id="CHEBI:37575"/>
        <dbReference type="ChEBI" id="CHEBI:58937"/>
        <dbReference type="ChEBI" id="CHEBI:456216"/>
        <dbReference type="EC" id="2.7.4.16"/>
    </reaction>
</comment>
<dbReference type="InterPro" id="IPR036921">
    <property type="entry name" value="PurM-like_N_sf"/>
</dbReference>
<feature type="binding site" evidence="1">
    <location>
        <position position="77"/>
    </location>
    <ligand>
        <name>Mg(2+)</name>
        <dbReference type="ChEBI" id="CHEBI:18420"/>
        <label>4</label>
    </ligand>
</feature>
<dbReference type="GO" id="GO:0016301">
    <property type="term" value="F:kinase activity"/>
    <property type="evidence" value="ECO:0007669"/>
    <property type="project" value="UniProtKB-KW"/>
</dbReference>
<dbReference type="InterPro" id="IPR036676">
    <property type="entry name" value="PurM-like_C_sf"/>
</dbReference>
<dbReference type="EMBL" id="BAAALT010000178">
    <property type="protein sequence ID" value="GAA1820990.1"/>
    <property type="molecule type" value="Genomic_DNA"/>
</dbReference>
<feature type="binding site" evidence="1">
    <location>
        <position position="32"/>
    </location>
    <ligand>
        <name>Mg(2+)</name>
        <dbReference type="ChEBI" id="CHEBI:18420"/>
        <label>4</label>
    </ligand>
</feature>
<keyword evidence="1" id="KW-0460">Magnesium</keyword>
<dbReference type="HAMAP" id="MF_02128">
    <property type="entry name" value="TMP_kinase"/>
    <property type="match status" value="1"/>
</dbReference>
<feature type="binding site" evidence="1">
    <location>
        <position position="32"/>
    </location>
    <ligand>
        <name>Mg(2+)</name>
        <dbReference type="ChEBI" id="CHEBI:18420"/>
        <label>3</label>
    </ligand>
</feature>
<comment type="function">
    <text evidence="1">Catalyzes the ATP-dependent phosphorylation of thiamine-monophosphate (TMP) to form thiamine-pyrophosphate (TPP), the active form of vitamin B1.</text>
</comment>